<dbReference type="PIRSF" id="PIRSF000332">
    <property type="entry name" value="FMO"/>
    <property type="match status" value="1"/>
</dbReference>
<dbReference type="Pfam" id="PF00743">
    <property type="entry name" value="FMO-like"/>
    <property type="match status" value="2"/>
</dbReference>
<dbReference type="GO" id="GO:0050660">
    <property type="term" value="F:flavin adenine dinucleotide binding"/>
    <property type="evidence" value="ECO:0007669"/>
    <property type="project" value="InterPro"/>
</dbReference>
<keyword evidence="6 7" id="KW-0503">Monooxygenase</keyword>
<dbReference type="InterPro" id="IPR020946">
    <property type="entry name" value="Flavin_mOase-like"/>
</dbReference>
<dbReference type="FunFam" id="3.50.50.60:FF:000403">
    <property type="entry name" value="Flavin-containing monooxygenase"/>
    <property type="match status" value="1"/>
</dbReference>
<comment type="similarity">
    <text evidence="1 6">Belongs to the FMO family.</text>
</comment>
<dbReference type="EC" id="1.-.-.-" evidence="6"/>
<dbReference type="PANTHER" id="PTHR23023">
    <property type="entry name" value="DIMETHYLANILINE MONOOXYGENASE"/>
    <property type="match status" value="1"/>
</dbReference>
<dbReference type="GO" id="GO:0004499">
    <property type="term" value="F:N,N-dimethylaniline monooxygenase activity"/>
    <property type="evidence" value="ECO:0007669"/>
    <property type="project" value="InterPro"/>
</dbReference>
<sequence length="411" mass="46309">MAMERQVAIVGAGVSGLIACKYVLSKGLRPIVFETEGSIGGVWNKMVETTTLQTPKDLYVFSDFPWPSSVKEPFPARDKVVDYIESYAKHFDLLKHIKFNTKVVSVDFEGTSEEEMQYWSLWNGNGEPFSNKGKWKVIVEDLKTQSSEIYQVDFVILCVGQFSGVANIPDFPPKKGPEVFNGKVVHAMDLAAMDDKEAAEFIKDKKIIIVGFQKSALDIAMECAAANDEGKIKLKKATNFSFCPNGILVDGETTPVEADVVIFATGYRGENKLRDIFLSQTFQKLIAGTPDAAMPIYRECIQPRIPQLAVIGFSEGFSTIWTSEMRCRWLAELLDGTFKLPSIKEMEKDVAEWDEKLKLYCGSYYRKKCIGGLQIWHNDQLCKDMGWNPRRKKGFFAELFENYGPLDYASS</sequence>
<dbReference type="STRING" id="93759.A0A1R3JB21"/>
<dbReference type="PROSITE" id="PS51257">
    <property type="entry name" value="PROKAR_LIPOPROTEIN"/>
    <property type="match status" value="1"/>
</dbReference>
<evidence type="ECO:0000256" key="6">
    <source>
        <dbReference type="RuleBase" id="RU361177"/>
    </source>
</evidence>
<keyword evidence="5 6" id="KW-0560">Oxidoreductase</keyword>
<dbReference type="Gene3D" id="3.50.50.60">
    <property type="entry name" value="FAD/NAD(P)-binding domain"/>
    <property type="match status" value="3"/>
</dbReference>
<reference evidence="8" key="1">
    <citation type="submission" date="2013-09" db="EMBL/GenBank/DDBJ databases">
        <title>Corchorus olitorius genome sequencing.</title>
        <authorList>
            <person name="Alam M."/>
            <person name="Haque M.S."/>
            <person name="Islam M.S."/>
            <person name="Emdad E.M."/>
            <person name="Islam M.M."/>
            <person name="Ahmed B."/>
            <person name="Halim A."/>
            <person name="Hossen Q.M.M."/>
            <person name="Hossain M.Z."/>
            <person name="Ahmed R."/>
            <person name="Khan M.M."/>
            <person name="Islam R."/>
            <person name="Rashid M.M."/>
            <person name="Khan S.A."/>
            <person name="Rahman M.S."/>
            <person name="Alam M."/>
            <person name="Yahiya A.S."/>
            <person name="Khan M.S."/>
            <person name="Azam M.S."/>
            <person name="Haque T."/>
            <person name="Lashkar M.Z.H."/>
            <person name="Akhand A.I."/>
            <person name="Morshed G."/>
            <person name="Roy S."/>
            <person name="Uddin K.S."/>
            <person name="Rabeya T."/>
            <person name="Hossain A.S."/>
            <person name="Chowdhury A."/>
            <person name="Snigdha A.R."/>
            <person name="Mortoza M.S."/>
            <person name="Matin S.A."/>
            <person name="Hoque S.M.E."/>
            <person name="Islam M.K."/>
            <person name="Roy D.K."/>
            <person name="Haider R."/>
            <person name="Moosa M.M."/>
            <person name="Elias S.M."/>
            <person name="Hasan A.M."/>
            <person name="Jahan S."/>
            <person name="Shafiuddin M."/>
            <person name="Mahmood N."/>
            <person name="Shommy N.S."/>
        </authorList>
    </citation>
    <scope>NUCLEOTIDE SEQUENCE [LARGE SCALE GENOMIC DNA]</scope>
    <source>
        <strain evidence="8">cv. O-4</strain>
    </source>
</reference>
<accession>A0A1R3JB21</accession>
<dbReference type="InterPro" id="IPR036188">
    <property type="entry name" value="FAD/NAD-bd_sf"/>
</dbReference>
<name>A0A1R3JB21_9ROSI</name>
<keyword evidence="3 6" id="KW-0274">FAD</keyword>
<dbReference type="GO" id="GO:0050661">
    <property type="term" value="F:NADP binding"/>
    <property type="evidence" value="ECO:0007669"/>
    <property type="project" value="InterPro"/>
</dbReference>
<dbReference type="InterPro" id="IPR000960">
    <property type="entry name" value="Flavin_mOase"/>
</dbReference>
<evidence type="ECO:0000313" key="8">
    <source>
        <dbReference type="Proteomes" id="UP000187203"/>
    </source>
</evidence>
<dbReference type="EMBL" id="AWUE01016401">
    <property type="protein sequence ID" value="OMO92025.1"/>
    <property type="molecule type" value="Genomic_DNA"/>
</dbReference>
<evidence type="ECO:0000256" key="2">
    <source>
        <dbReference type="ARBA" id="ARBA00022630"/>
    </source>
</evidence>
<comment type="cofactor">
    <cofactor evidence="6">
        <name>FAD</name>
        <dbReference type="ChEBI" id="CHEBI:57692"/>
    </cofactor>
</comment>
<keyword evidence="2 6" id="KW-0285">Flavoprotein</keyword>
<keyword evidence="8" id="KW-1185">Reference proteome</keyword>
<dbReference type="FunFam" id="3.50.50.60:FF:000169">
    <property type="entry name" value="Flavin-containing monooxygenase"/>
    <property type="match status" value="1"/>
</dbReference>
<keyword evidence="4" id="KW-0521">NADP</keyword>
<protein>
    <recommendedName>
        <fullName evidence="6">Flavin-containing monooxygenase</fullName>
        <ecNumber evidence="6">1.-.-.-</ecNumber>
    </recommendedName>
</protein>
<evidence type="ECO:0000256" key="5">
    <source>
        <dbReference type="ARBA" id="ARBA00023002"/>
    </source>
</evidence>
<dbReference type="SUPFAM" id="SSF51905">
    <property type="entry name" value="FAD/NAD(P)-binding domain"/>
    <property type="match status" value="2"/>
</dbReference>
<comment type="caution">
    <text evidence="7">The sequence shown here is derived from an EMBL/GenBank/DDBJ whole genome shotgun (WGS) entry which is preliminary data.</text>
</comment>
<gene>
    <name evidence="7" type="ORF">COLO4_17940</name>
</gene>
<dbReference type="InterPro" id="IPR050346">
    <property type="entry name" value="FMO-like"/>
</dbReference>
<evidence type="ECO:0000256" key="3">
    <source>
        <dbReference type="ARBA" id="ARBA00022827"/>
    </source>
</evidence>
<evidence type="ECO:0000313" key="7">
    <source>
        <dbReference type="EMBL" id="OMO92025.1"/>
    </source>
</evidence>
<proteinExistence type="inferred from homology"/>
<dbReference type="PRINTS" id="PR00370">
    <property type="entry name" value="FMOXYGENASE"/>
</dbReference>
<evidence type="ECO:0000256" key="1">
    <source>
        <dbReference type="ARBA" id="ARBA00009183"/>
    </source>
</evidence>
<dbReference type="Proteomes" id="UP000187203">
    <property type="component" value="Unassembled WGS sequence"/>
</dbReference>
<evidence type="ECO:0000256" key="4">
    <source>
        <dbReference type="ARBA" id="ARBA00022857"/>
    </source>
</evidence>
<dbReference type="OrthoDB" id="66881at2759"/>
<dbReference type="AlphaFoldDB" id="A0A1R3JB21"/>
<organism evidence="7 8">
    <name type="scientific">Corchorus olitorius</name>
    <dbReference type="NCBI Taxonomy" id="93759"/>
    <lineage>
        <taxon>Eukaryota</taxon>
        <taxon>Viridiplantae</taxon>
        <taxon>Streptophyta</taxon>
        <taxon>Embryophyta</taxon>
        <taxon>Tracheophyta</taxon>
        <taxon>Spermatophyta</taxon>
        <taxon>Magnoliopsida</taxon>
        <taxon>eudicotyledons</taxon>
        <taxon>Gunneridae</taxon>
        <taxon>Pentapetalae</taxon>
        <taxon>rosids</taxon>
        <taxon>malvids</taxon>
        <taxon>Malvales</taxon>
        <taxon>Malvaceae</taxon>
        <taxon>Grewioideae</taxon>
        <taxon>Apeibeae</taxon>
        <taxon>Corchorus</taxon>
    </lineage>
</organism>